<dbReference type="PROSITE" id="PS50283">
    <property type="entry name" value="NA_SOLUT_SYMP_3"/>
    <property type="match status" value="1"/>
</dbReference>
<keyword evidence="5 12" id="KW-0812">Transmembrane</keyword>
<keyword evidence="7" id="KW-0915">Sodium</keyword>
<evidence type="ECO:0000256" key="10">
    <source>
        <dbReference type="ARBA" id="ARBA00023201"/>
    </source>
</evidence>
<dbReference type="Gene3D" id="1.20.1730.10">
    <property type="entry name" value="Sodium/glucose cotransporter"/>
    <property type="match status" value="1"/>
</dbReference>
<feature type="transmembrane region" description="Helical" evidence="12">
    <location>
        <begin position="374"/>
        <end position="395"/>
    </location>
</feature>
<dbReference type="EMBL" id="LLZS01000009">
    <property type="protein sequence ID" value="KUR70043.1"/>
    <property type="molecule type" value="Genomic_DNA"/>
</dbReference>
<evidence type="ECO:0000256" key="11">
    <source>
        <dbReference type="RuleBase" id="RU362091"/>
    </source>
</evidence>
<keyword evidence="8" id="KW-0406">Ion transport</keyword>
<keyword evidence="14" id="KW-1185">Reference proteome</keyword>
<evidence type="ECO:0000256" key="12">
    <source>
        <dbReference type="SAM" id="Phobius"/>
    </source>
</evidence>
<feature type="transmembrane region" description="Helical" evidence="12">
    <location>
        <begin position="401"/>
        <end position="419"/>
    </location>
</feature>
<dbReference type="InterPro" id="IPR051163">
    <property type="entry name" value="Sodium:Solute_Symporter_SSF"/>
</dbReference>
<dbReference type="AlphaFoldDB" id="A0A117USI9"/>
<feature type="transmembrane region" description="Helical" evidence="12">
    <location>
        <begin position="456"/>
        <end position="475"/>
    </location>
</feature>
<dbReference type="Pfam" id="PF00474">
    <property type="entry name" value="SSF"/>
    <property type="match status" value="1"/>
</dbReference>
<dbReference type="PANTHER" id="PTHR42985">
    <property type="entry name" value="SODIUM-COUPLED MONOCARBOXYLATE TRANSPORTER"/>
    <property type="match status" value="1"/>
</dbReference>
<evidence type="ECO:0000256" key="1">
    <source>
        <dbReference type="ARBA" id="ARBA00004651"/>
    </source>
</evidence>
<comment type="caution">
    <text evidence="13">The sequence shown here is derived from an EMBL/GenBank/DDBJ whole genome shotgun (WGS) entry which is preliminary data.</text>
</comment>
<evidence type="ECO:0000256" key="5">
    <source>
        <dbReference type="ARBA" id="ARBA00022692"/>
    </source>
</evidence>
<evidence type="ECO:0000256" key="9">
    <source>
        <dbReference type="ARBA" id="ARBA00023136"/>
    </source>
</evidence>
<feature type="transmembrane region" description="Helical" evidence="12">
    <location>
        <begin position="227"/>
        <end position="250"/>
    </location>
</feature>
<evidence type="ECO:0000256" key="6">
    <source>
        <dbReference type="ARBA" id="ARBA00022989"/>
    </source>
</evidence>
<keyword evidence="9 12" id="KW-0472">Membrane</keyword>
<comment type="similarity">
    <text evidence="2 11">Belongs to the sodium:solute symporter (SSF) (TC 2.A.21) family.</text>
</comment>
<dbReference type="InterPro" id="IPR038377">
    <property type="entry name" value="Na/Glc_symporter_sf"/>
</dbReference>
<evidence type="ECO:0000313" key="14">
    <source>
        <dbReference type="Proteomes" id="UP000058012"/>
    </source>
</evidence>
<comment type="subcellular location">
    <subcellularLocation>
        <location evidence="1">Cell membrane</location>
        <topology evidence="1">Multi-pass membrane protein</topology>
    </subcellularLocation>
</comment>
<keyword evidence="3" id="KW-0813">Transport</keyword>
<feature type="transmembrane region" description="Helical" evidence="12">
    <location>
        <begin position="308"/>
        <end position="329"/>
    </location>
</feature>
<evidence type="ECO:0000256" key="4">
    <source>
        <dbReference type="ARBA" id="ARBA00022475"/>
    </source>
</evidence>
<protein>
    <submittedName>
        <fullName evidence="13">Sodium transporter</fullName>
    </submittedName>
</protein>
<evidence type="ECO:0000256" key="2">
    <source>
        <dbReference type="ARBA" id="ARBA00006434"/>
    </source>
</evidence>
<dbReference type="GO" id="GO:0005886">
    <property type="term" value="C:plasma membrane"/>
    <property type="evidence" value="ECO:0007669"/>
    <property type="project" value="UniProtKB-SubCell"/>
</dbReference>
<dbReference type="OrthoDB" id="9814523at2"/>
<proteinExistence type="inferred from homology"/>
<accession>A0A117USI9</accession>
<keyword evidence="6 12" id="KW-1133">Transmembrane helix</keyword>
<gene>
    <name evidence="13" type="ORF">AQZ52_14275</name>
</gene>
<organism evidence="13 14">
    <name type="scientific">Novosphingobium fuchskuhlense</name>
    <dbReference type="NCBI Taxonomy" id="1117702"/>
    <lineage>
        <taxon>Bacteria</taxon>
        <taxon>Pseudomonadati</taxon>
        <taxon>Pseudomonadota</taxon>
        <taxon>Alphaproteobacteria</taxon>
        <taxon>Sphingomonadales</taxon>
        <taxon>Sphingomonadaceae</taxon>
        <taxon>Novosphingobium</taxon>
    </lineage>
</organism>
<dbReference type="NCBIfam" id="TIGR00813">
    <property type="entry name" value="sss"/>
    <property type="match status" value="1"/>
</dbReference>
<dbReference type="STRING" id="1117702.AQZ52_14275"/>
<reference evidence="13 14" key="1">
    <citation type="submission" date="2015-10" db="EMBL/GenBank/DDBJ databases">
        <title>Draft genome sequence of Novosphingobium fuchskuhlense DSM 25065 isolated from a surface water sample of the southwest basin of Lake Grosse Fuchskuhle.</title>
        <authorList>
            <person name="Ruckert C."/>
            <person name="Winkler A."/>
            <person name="Glaeser J."/>
            <person name="Grossart H.-P."/>
            <person name="Kalinowski J."/>
            <person name="Glaeser S."/>
        </authorList>
    </citation>
    <scope>NUCLEOTIDE SEQUENCE [LARGE SCALE GENOMIC DNA]</scope>
    <source>
        <strain evidence="13 14">FNE08-7</strain>
    </source>
</reference>
<feature type="transmembrane region" description="Helical" evidence="12">
    <location>
        <begin position="177"/>
        <end position="199"/>
    </location>
</feature>
<feature type="transmembrane region" description="Helical" evidence="12">
    <location>
        <begin position="426"/>
        <end position="444"/>
    </location>
</feature>
<dbReference type="RefSeq" id="WP_067912377.1">
    <property type="nucleotide sequence ID" value="NZ_KQ954246.1"/>
</dbReference>
<dbReference type="InterPro" id="IPR001734">
    <property type="entry name" value="Na/solute_symporter"/>
</dbReference>
<keyword evidence="4" id="KW-1003">Cell membrane</keyword>
<evidence type="ECO:0000256" key="3">
    <source>
        <dbReference type="ARBA" id="ARBA00022448"/>
    </source>
</evidence>
<evidence type="ECO:0000313" key="13">
    <source>
        <dbReference type="EMBL" id="KUR70043.1"/>
    </source>
</evidence>
<dbReference type="GO" id="GO:0006814">
    <property type="term" value="P:sodium ion transport"/>
    <property type="evidence" value="ECO:0007669"/>
    <property type="project" value="UniProtKB-KW"/>
</dbReference>
<feature type="transmembrane region" description="Helical" evidence="12">
    <location>
        <begin position="271"/>
        <end position="296"/>
    </location>
</feature>
<feature type="transmembrane region" description="Helical" evidence="12">
    <location>
        <begin position="81"/>
        <end position="100"/>
    </location>
</feature>
<feature type="transmembrane region" description="Helical" evidence="12">
    <location>
        <begin position="45"/>
        <end position="69"/>
    </location>
</feature>
<name>A0A117USI9_9SPHN</name>
<feature type="transmembrane region" description="Helical" evidence="12">
    <location>
        <begin position="121"/>
        <end position="147"/>
    </location>
</feature>
<dbReference type="GO" id="GO:0015293">
    <property type="term" value="F:symporter activity"/>
    <property type="evidence" value="ECO:0007669"/>
    <property type="project" value="TreeGrafter"/>
</dbReference>
<feature type="transmembrane region" description="Helical" evidence="12">
    <location>
        <begin position="6"/>
        <end position="25"/>
    </location>
</feature>
<keyword evidence="10" id="KW-0739">Sodium transport</keyword>
<evidence type="ECO:0000256" key="7">
    <source>
        <dbReference type="ARBA" id="ARBA00023053"/>
    </source>
</evidence>
<dbReference type="PANTHER" id="PTHR42985:SF47">
    <property type="entry name" value="INTEGRAL MEMBRANE TRANSPORT PROTEIN"/>
    <property type="match status" value="1"/>
</dbReference>
<evidence type="ECO:0000256" key="8">
    <source>
        <dbReference type="ARBA" id="ARBA00023065"/>
    </source>
</evidence>
<dbReference type="Proteomes" id="UP000058012">
    <property type="component" value="Unassembled WGS sequence"/>
</dbReference>
<feature type="transmembrane region" description="Helical" evidence="12">
    <location>
        <begin position="153"/>
        <end position="170"/>
    </location>
</feature>
<feature type="transmembrane region" description="Helical" evidence="12">
    <location>
        <begin position="521"/>
        <end position="538"/>
    </location>
</feature>
<sequence>MAEFGLLNWAIVIAYLCITVAIGLFASRSVASASDFQLGSRNLPWWALGVSVVATYVSALSFLGAPAWAYGSGMAALAIHMNYPLVVFVVVTVLLPFFFNSGAPSIYEYLEHRFGVRTRSVLALIFMFSQVITSASIVVAASVVTTFVTGIDVHTSILIITALVLGYTMVGGLEAVIWTDVLQATILFAGAGVILWNLLHGPTPLDEALHQLRAAGKLQALNTALDFTIAPTVWAGVGAMTLYHITVYGANQMMVQRALAAKNIGDAKKSYLTMGYAGFVIYFLFFLIGALLYVHFKGVPFKQPNEIILIYAQSLQIPGLMGLLAAAILSATMSALSASFNSLATTSVADFYQRFYNRNGSDGQYLWASRGFTLMWGVISIPISYAFVGSGGSILERLTEVGSFFVGAQLATFGLGAYSKHTTEDGLLIGIAASFVTLAIVVYGCPPLGLAPVNVAWPWYVVIGGSANIAVTLLASQMLHGSKSDWHEYTVPGQRLRFIREGLPQMQDGWHLVPGRIDRPVWGLLVWFGLIVAFLAYFQTLG</sequence>